<dbReference type="SUPFAM" id="SSF82866">
    <property type="entry name" value="Multidrug efflux transporter AcrB transmembrane domain"/>
    <property type="match status" value="2"/>
</dbReference>
<evidence type="ECO:0000259" key="8">
    <source>
        <dbReference type="PROSITE" id="PS50156"/>
    </source>
</evidence>
<keyword evidence="2" id="KW-1003">Cell membrane</keyword>
<evidence type="ECO:0000256" key="3">
    <source>
        <dbReference type="ARBA" id="ARBA00022692"/>
    </source>
</evidence>
<feature type="transmembrane region" description="Helical" evidence="7">
    <location>
        <begin position="287"/>
        <end position="309"/>
    </location>
</feature>
<evidence type="ECO:0000256" key="5">
    <source>
        <dbReference type="ARBA" id="ARBA00023136"/>
    </source>
</evidence>
<feature type="transmembrane region" description="Helical" evidence="7">
    <location>
        <begin position="824"/>
        <end position="851"/>
    </location>
</feature>
<feature type="region of interest" description="Disordered" evidence="6">
    <location>
        <begin position="534"/>
        <end position="563"/>
    </location>
</feature>
<feature type="transmembrane region" description="Helical" evidence="7">
    <location>
        <begin position="701"/>
        <end position="719"/>
    </location>
</feature>
<evidence type="ECO:0000313" key="10">
    <source>
        <dbReference type="Proteomes" id="UP001320119"/>
    </source>
</evidence>
<evidence type="ECO:0000313" key="9">
    <source>
        <dbReference type="EMBL" id="BCD99147.1"/>
    </source>
</evidence>
<dbReference type="GO" id="GO:0005886">
    <property type="term" value="C:plasma membrane"/>
    <property type="evidence" value="ECO:0007669"/>
    <property type="project" value="UniProtKB-SubCell"/>
</dbReference>
<accession>A0AAN1WKF7</accession>
<dbReference type="AlphaFoldDB" id="A0AAN1WKF7"/>
<comment type="subcellular location">
    <subcellularLocation>
        <location evidence="1">Cell membrane</location>
        <topology evidence="1">Multi-pass membrane protein</topology>
    </subcellularLocation>
</comment>
<dbReference type="PROSITE" id="PS50156">
    <property type="entry name" value="SSD"/>
    <property type="match status" value="1"/>
</dbReference>
<evidence type="ECO:0000256" key="1">
    <source>
        <dbReference type="ARBA" id="ARBA00004651"/>
    </source>
</evidence>
<evidence type="ECO:0000256" key="4">
    <source>
        <dbReference type="ARBA" id="ARBA00022989"/>
    </source>
</evidence>
<dbReference type="Pfam" id="PF03176">
    <property type="entry name" value="MMPL"/>
    <property type="match status" value="2"/>
</dbReference>
<organism evidence="9 10">
    <name type="scientific">Marinagarivorans cellulosilyticus</name>
    <dbReference type="NCBI Taxonomy" id="2721545"/>
    <lineage>
        <taxon>Bacteria</taxon>
        <taxon>Pseudomonadati</taxon>
        <taxon>Pseudomonadota</taxon>
        <taxon>Gammaproteobacteria</taxon>
        <taxon>Cellvibrionales</taxon>
        <taxon>Cellvibrionaceae</taxon>
        <taxon>Marinagarivorans</taxon>
    </lineage>
</organism>
<gene>
    <name evidence="9" type="ORF">MARGE09_P3348</name>
</gene>
<evidence type="ECO:0000256" key="7">
    <source>
        <dbReference type="SAM" id="Phobius"/>
    </source>
</evidence>
<dbReference type="EMBL" id="AP023086">
    <property type="protein sequence ID" value="BCD99147.1"/>
    <property type="molecule type" value="Genomic_DNA"/>
</dbReference>
<keyword evidence="5 7" id="KW-0472">Membrane</keyword>
<feature type="transmembrane region" description="Helical" evidence="7">
    <location>
        <begin position="725"/>
        <end position="748"/>
    </location>
</feature>
<dbReference type="PANTHER" id="PTHR33406">
    <property type="entry name" value="MEMBRANE PROTEIN MJ1562-RELATED"/>
    <property type="match status" value="1"/>
</dbReference>
<proteinExistence type="predicted"/>
<protein>
    <recommendedName>
        <fullName evidence="8">SSD domain-containing protein</fullName>
    </recommendedName>
</protein>
<feature type="transmembrane region" description="Helical" evidence="7">
    <location>
        <begin position="315"/>
        <end position="335"/>
    </location>
</feature>
<dbReference type="KEGG" id="marq:MARGE09_P3348"/>
<feature type="transmembrane region" description="Helical" evidence="7">
    <location>
        <begin position="261"/>
        <end position="280"/>
    </location>
</feature>
<dbReference type="InterPro" id="IPR004869">
    <property type="entry name" value="MMPL_dom"/>
</dbReference>
<dbReference type="PANTHER" id="PTHR33406:SF12">
    <property type="entry name" value="BLR2997 PROTEIN"/>
    <property type="match status" value="1"/>
</dbReference>
<evidence type="ECO:0000256" key="2">
    <source>
        <dbReference type="ARBA" id="ARBA00022475"/>
    </source>
</evidence>
<dbReference type="Proteomes" id="UP001320119">
    <property type="component" value="Chromosome"/>
</dbReference>
<feature type="transmembrane region" description="Helical" evidence="7">
    <location>
        <begin position="392"/>
        <end position="415"/>
    </location>
</feature>
<sequence>MIDRMASGWLNFVVNHPRWVLACVVLVLMAAVAGLPKLRLDASSDSLTLERDTDLDYFREVSQLYDSGDFLVVTYAPNTPLFEDAALQQLQGLHAELAAIEGVASVNSILNVPLLYSPKRSLREMAKAPRNLLDADVDRALAKAEFLQSPIYRKMILSPDGETTALQLNLAVDHQFIALVTERDNLRLKKRTQNLTAEEDMRLQAVSAEFLAHRLAAEKASHARVQSVRDVVAQYRGDAQIFVGGITMITADMISFIRQDLIVFGGAALLFMVIVLGVIFRSVKFVLLPMITCVSAVTMTLGIVCWAGWHLTVISSNFVALLLIIALAIIIHLVVRYREYESEQPQWTQKQLVLAACGYMVKPCLYTALTTIVAFVSLVISDIRPVMDFGWMMTIGLVLATILAFVLFPAVLVLLPREAANKVQQGSQSKPFTAYCAAAVERLGHGVLLIACGILLLSVWGISRLQVENRFVDYFHEETEIHQGLSLIDQKLGGTTSLDIILQPEAATALLTPESVPVEFTDEDDPFAEADAFDEQDPFEAPTSETEDDPFAEADPFSEQGEQKKNSVWMTVAGLQLVDRITQYLDSLPEVGKVQSLATLYEVGKDINGSLNNFELAVMAQSLTPEIDQVLVQPYLDRDTDQARITMRIIDTYPGLQRAELVERIHAHLAEMDGVDIEHVRFSGLLILYNNMLQSLFSSQIVTLGAVFLGIGLMFVLLFRSVLVAIVALLPNMLAASAILGGMGLAGIPLDMMTITIAAITVGIGVDDTIHYIHRFKTELAVDGDYMKAMHRAHRSIGRAMYYTSVIIIFGFSIMVLSQFIPTIYFGLLTGLAMLAALSGALFVLPQLIMLTRPFKTNSR</sequence>
<dbReference type="InterPro" id="IPR050545">
    <property type="entry name" value="Mycobact_MmpL"/>
</dbReference>
<keyword evidence="4 7" id="KW-1133">Transmembrane helix</keyword>
<keyword evidence="10" id="KW-1185">Reference proteome</keyword>
<dbReference type="Gene3D" id="1.20.1640.10">
    <property type="entry name" value="Multidrug efflux transporter AcrB transmembrane domain"/>
    <property type="match status" value="2"/>
</dbReference>
<feature type="domain" description="SSD" evidence="8">
    <location>
        <begin position="290"/>
        <end position="414"/>
    </location>
</feature>
<feature type="transmembrane region" description="Helical" evidence="7">
    <location>
        <begin position="800"/>
        <end position="818"/>
    </location>
</feature>
<evidence type="ECO:0000256" key="6">
    <source>
        <dbReference type="SAM" id="MobiDB-lite"/>
    </source>
</evidence>
<reference evidence="9 10" key="1">
    <citation type="journal article" date="2022" name="IScience">
        <title>An ultrasensitive nanofiber-based assay for enzymatic hydrolysis and deep-sea microbial degradation of cellulose.</title>
        <authorList>
            <person name="Tsudome M."/>
            <person name="Tachioka M."/>
            <person name="Miyazaki M."/>
            <person name="Uchimura K."/>
            <person name="Tsuda M."/>
            <person name="Takaki Y."/>
            <person name="Deguchi S."/>
        </authorList>
    </citation>
    <scope>NUCLEOTIDE SEQUENCE [LARGE SCALE GENOMIC DNA]</scope>
    <source>
        <strain evidence="9 10">GE09</strain>
    </source>
</reference>
<dbReference type="RefSeq" id="WP_236984108.1">
    <property type="nucleotide sequence ID" value="NZ_AP023086.1"/>
</dbReference>
<dbReference type="InterPro" id="IPR000731">
    <property type="entry name" value="SSD"/>
</dbReference>
<keyword evidence="3 7" id="KW-0812">Transmembrane</keyword>
<name>A0AAN1WKF7_9GAMM</name>
<feature type="transmembrane region" description="Helical" evidence="7">
    <location>
        <begin position="356"/>
        <end position="380"/>
    </location>
</feature>